<organism evidence="2 3">
    <name type="scientific">Paenibacillus zeisoli</name>
    <dbReference type="NCBI Taxonomy" id="2496267"/>
    <lineage>
        <taxon>Bacteria</taxon>
        <taxon>Bacillati</taxon>
        <taxon>Bacillota</taxon>
        <taxon>Bacilli</taxon>
        <taxon>Bacillales</taxon>
        <taxon>Paenibacillaceae</taxon>
        <taxon>Paenibacillus</taxon>
    </lineage>
</organism>
<dbReference type="AlphaFoldDB" id="A0A433XGK3"/>
<name>A0A433XGK3_9BACL</name>
<sequence>MWLLAIEPGETTTTFNMFDIFMLLFTVLILIGVYRLIKARDKNLFAIGFGIVSLLVFLASDFAMIKAWFSS</sequence>
<feature type="transmembrane region" description="Helical" evidence="1">
    <location>
        <begin position="44"/>
        <end position="69"/>
    </location>
</feature>
<evidence type="ECO:0000256" key="1">
    <source>
        <dbReference type="SAM" id="Phobius"/>
    </source>
</evidence>
<keyword evidence="3" id="KW-1185">Reference proteome</keyword>
<dbReference type="OrthoDB" id="2679967at2"/>
<proteinExistence type="predicted"/>
<keyword evidence="1" id="KW-1133">Transmembrane helix</keyword>
<reference evidence="2 3" key="1">
    <citation type="submission" date="2018-12" db="EMBL/GenBank/DDBJ databases">
        <authorList>
            <person name="Sun L."/>
            <person name="Chen Z."/>
        </authorList>
    </citation>
    <scope>NUCLEOTIDE SEQUENCE [LARGE SCALE GENOMIC DNA]</scope>
    <source>
        <strain evidence="2 3">3-5-3</strain>
    </source>
</reference>
<evidence type="ECO:0000313" key="3">
    <source>
        <dbReference type="Proteomes" id="UP000272464"/>
    </source>
</evidence>
<protein>
    <submittedName>
        <fullName evidence="2">DUF2759 family protein</fullName>
    </submittedName>
</protein>
<evidence type="ECO:0000313" key="2">
    <source>
        <dbReference type="EMBL" id="RUT33231.1"/>
    </source>
</evidence>
<dbReference type="Pfam" id="PF10958">
    <property type="entry name" value="DUF2759"/>
    <property type="match status" value="1"/>
</dbReference>
<dbReference type="InterPro" id="IPR024490">
    <property type="entry name" value="DUF2759"/>
</dbReference>
<dbReference type="EMBL" id="RZNX01000002">
    <property type="protein sequence ID" value="RUT33231.1"/>
    <property type="molecule type" value="Genomic_DNA"/>
</dbReference>
<dbReference type="Proteomes" id="UP000272464">
    <property type="component" value="Unassembled WGS sequence"/>
</dbReference>
<comment type="caution">
    <text evidence="2">The sequence shown here is derived from an EMBL/GenBank/DDBJ whole genome shotgun (WGS) entry which is preliminary data.</text>
</comment>
<keyword evidence="1" id="KW-0472">Membrane</keyword>
<keyword evidence="1" id="KW-0812">Transmembrane</keyword>
<gene>
    <name evidence="2" type="ORF">EJP77_06130</name>
</gene>
<accession>A0A433XGK3</accession>
<feature type="transmembrane region" description="Helical" evidence="1">
    <location>
        <begin position="20"/>
        <end position="37"/>
    </location>
</feature>
<dbReference type="RefSeq" id="WP_127198347.1">
    <property type="nucleotide sequence ID" value="NZ_RZNX01000002.1"/>
</dbReference>